<dbReference type="GO" id="GO:1990904">
    <property type="term" value="C:ribonucleoprotein complex"/>
    <property type="evidence" value="ECO:0007669"/>
    <property type="project" value="UniProtKB-KW"/>
</dbReference>
<keyword evidence="5" id="KW-1185">Reference proteome</keyword>
<dbReference type="Proteomes" id="UP000075809">
    <property type="component" value="Unassembled WGS sequence"/>
</dbReference>
<dbReference type="STRING" id="64791.A0A151X482"/>
<dbReference type="GO" id="GO:0005840">
    <property type="term" value="C:ribosome"/>
    <property type="evidence" value="ECO:0007669"/>
    <property type="project" value="UniProtKB-KW"/>
</dbReference>
<evidence type="ECO:0000313" key="4">
    <source>
        <dbReference type="EMBL" id="KYQ55207.1"/>
    </source>
</evidence>
<dbReference type="GO" id="GO:0003735">
    <property type="term" value="F:structural constituent of ribosome"/>
    <property type="evidence" value="ECO:0007669"/>
    <property type="project" value="InterPro"/>
</dbReference>
<dbReference type="AlphaFoldDB" id="A0A151X482"/>
<keyword evidence="2 4" id="KW-0689">Ribosomal protein</keyword>
<evidence type="ECO:0000256" key="2">
    <source>
        <dbReference type="ARBA" id="ARBA00022980"/>
    </source>
</evidence>
<dbReference type="InterPro" id="IPR036967">
    <property type="entry name" value="Ribosomal_uS11_sf"/>
</dbReference>
<dbReference type="HAMAP" id="MF_01310">
    <property type="entry name" value="Ribosomal_uS11"/>
    <property type="match status" value="1"/>
</dbReference>
<proteinExistence type="inferred from homology"/>
<organism evidence="4 5">
    <name type="scientific">Mycetomoellerius zeteki</name>
    <dbReference type="NCBI Taxonomy" id="64791"/>
    <lineage>
        <taxon>Eukaryota</taxon>
        <taxon>Metazoa</taxon>
        <taxon>Ecdysozoa</taxon>
        <taxon>Arthropoda</taxon>
        <taxon>Hexapoda</taxon>
        <taxon>Insecta</taxon>
        <taxon>Pterygota</taxon>
        <taxon>Neoptera</taxon>
        <taxon>Endopterygota</taxon>
        <taxon>Hymenoptera</taxon>
        <taxon>Apocrita</taxon>
        <taxon>Aculeata</taxon>
        <taxon>Formicoidea</taxon>
        <taxon>Formicidae</taxon>
        <taxon>Myrmicinae</taxon>
        <taxon>Mycetomoellerius</taxon>
    </lineage>
</organism>
<evidence type="ECO:0000256" key="3">
    <source>
        <dbReference type="ARBA" id="ARBA00023274"/>
    </source>
</evidence>
<dbReference type="OrthoDB" id="1654884at2759"/>
<evidence type="ECO:0000256" key="1">
    <source>
        <dbReference type="ARBA" id="ARBA00006194"/>
    </source>
</evidence>
<dbReference type="KEGG" id="mzt:108722944"/>
<sequence>MIKSVLKLAKFPGLQKSVLIDDRVTAAFARLSIITSRNIYTTHLCSKEIRVKNEKVKVGNSKYGLVEGEAMLETTNINQQQHLFPDTDTPNRLFNGVPFKELHIINIKSTPNNTIMTFTNSRGKVLSLHSAGTEGFKNAKKGTNLAAQQAAITLGNRILEYGVNTVRIRVQGIGAGRMSSIKGFQMIGLNIVSITDDTRVSWNPPRPRKQRRI</sequence>
<dbReference type="InterPro" id="IPR001971">
    <property type="entry name" value="Ribosomal_uS11"/>
</dbReference>
<comment type="similarity">
    <text evidence="1">Belongs to the universal ribosomal protein uS11 family.</text>
</comment>
<evidence type="ECO:0000313" key="5">
    <source>
        <dbReference type="Proteomes" id="UP000075809"/>
    </source>
</evidence>
<dbReference type="EMBL" id="KQ982548">
    <property type="protein sequence ID" value="KYQ55207.1"/>
    <property type="molecule type" value="Genomic_DNA"/>
</dbReference>
<name>A0A151X482_9HYME</name>
<dbReference type="SUPFAM" id="SSF53137">
    <property type="entry name" value="Translational machinery components"/>
    <property type="match status" value="1"/>
</dbReference>
<reference evidence="4 5" key="1">
    <citation type="submission" date="2015-09" db="EMBL/GenBank/DDBJ databases">
        <title>Trachymyrmex zeteki WGS genome.</title>
        <authorList>
            <person name="Nygaard S."/>
            <person name="Hu H."/>
            <person name="Boomsma J."/>
            <person name="Zhang G."/>
        </authorList>
    </citation>
    <scope>NUCLEOTIDE SEQUENCE [LARGE SCALE GENOMIC DNA]</scope>
    <source>
        <strain evidence="4">Tzet28-1</strain>
        <tissue evidence="4">Whole body</tissue>
    </source>
</reference>
<protein>
    <submittedName>
        <fullName evidence="4">30S ribosomal protein S11, chloroplastic</fullName>
    </submittedName>
</protein>
<dbReference type="PANTHER" id="PTHR11759">
    <property type="entry name" value="40S RIBOSOMAL PROTEIN S14/30S RIBOSOMAL PROTEIN S11"/>
    <property type="match status" value="1"/>
</dbReference>
<accession>A0A151X482</accession>
<gene>
    <name evidence="4" type="ORF">ALC60_05832</name>
</gene>
<dbReference type="Gene3D" id="3.30.420.80">
    <property type="entry name" value="Ribosomal protein S11"/>
    <property type="match status" value="1"/>
</dbReference>
<dbReference type="Pfam" id="PF00411">
    <property type="entry name" value="Ribosomal_S11"/>
    <property type="match status" value="1"/>
</dbReference>
<keyword evidence="3" id="KW-0687">Ribonucleoprotein</keyword>
<dbReference type="GO" id="GO:0006412">
    <property type="term" value="P:translation"/>
    <property type="evidence" value="ECO:0007669"/>
    <property type="project" value="InterPro"/>
</dbReference>